<dbReference type="EMBL" id="KZ825870">
    <property type="protein sequence ID" value="PYH94502.1"/>
    <property type="molecule type" value="Genomic_DNA"/>
</dbReference>
<proteinExistence type="predicted"/>
<evidence type="ECO:0000313" key="1">
    <source>
        <dbReference type="EMBL" id="PYH94502.1"/>
    </source>
</evidence>
<protein>
    <submittedName>
        <fullName evidence="1">Uncharacterized protein</fullName>
    </submittedName>
</protein>
<reference evidence="1 2" key="1">
    <citation type="submission" date="2018-02" db="EMBL/GenBank/DDBJ databases">
        <title>The genomes of Aspergillus section Nigri reveals drivers in fungal speciation.</title>
        <authorList>
            <consortium name="DOE Joint Genome Institute"/>
            <person name="Vesth T.C."/>
            <person name="Nybo J."/>
            <person name="Theobald S."/>
            <person name="Brandl J."/>
            <person name="Frisvad J.C."/>
            <person name="Nielsen K.F."/>
            <person name="Lyhne E.K."/>
            <person name="Kogle M.E."/>
            <person name="Kuo A."/>
            <person name="Riley R."/>
            <person name="Clum A."/>
            <person name="Nolan M."/>
            <person name="Lipzen A."/>
            <person name="Salamov A."/>
            <person name="Henrissat B."/>
            <person name="Wiebenga A."/>
            <person name="De vries R.P."/>
            <person name="Grigoriev I.V."/>
            <person name="Mortensen U.H."/>
            <person name="Andersen M.R."/>
            <person name="Baker S.E."/>
        </authorList>
    </citation>
    <scope>NUCLEOTIDE SEQUENCE [LARGE SCALE GENOMIC DNA]</scope>
    <source>
        <strain evidence="1 2">CBS 707.79</strain>
    </source>
</reference>
<keyword evidence="2" id="KW-1185">Reference proteome</keyword>
<sequence length="129" mass="14845">MNYNQASEESRVRMVTKERTFSLNVPSEFYRSIPPKQLLSEQQLKQTYNPRLSKFFAGRVTYVGRYNAGIKDKETGRTTDNRRVADDKDEAILKGMTTWSDGKYEATQSRHKMIIVQNVDVVATKTEAS</sequence>
<organism evidence="1 2">
    <name type="scientific">Aspergillus ellipticus CBS 707.79</name>
    <dbReference type="NCBI Taxonomy" id="1448320"/>
    <lineage>
        <taxon>Eukaryota</taxon>
        <taxon>Fungi</taxon>
        <taxon>Dikarya</taxon>
        <taxon>Ascomycota</taxon>
        <taxon>Pezizomycotina</taxon>
        <taxon>Eurotiomycetes</taxon>
        <taxon>Eurotiomycetidae</taxon>
        <taxon>Eurotiales</taxon>
        <taxon>Aspergillaceae</taxon>
        <taxon>Aspergillus</taxon>
        <taxon>Aspergillus subgen. Circumdati</taxon>
    </lineage>
</organism>
<accession>A0A319ETL7</accession>
<dbReference type="VEuPathDB" id="FungiDB:BO71DRAFT_429971"/>
<gene>
    <name evidence="1" type="ORF">BO71DRAFT_429971</name>
</gene>
<dbReference type="OrthoDB" id="3533079at2759"/>
<name>A0A319ETL7_9EURO</name>
<evidence type="ECO:0000313" key="2">
    <source>
        <dbReference type="Proteomes" id="UP000247810"/>
    </source>
</evidence>
<dbReference type="AlphaFoldDB" id="A0A319ETL7"/>
<dbReference type="Proteomes" id="UP000247810">
    <property type="component" value="Unassembled WGS sequence"/>
</dbReference>